<feature type="domain" description="Shikimate dehydrogenase substrate binding N-terminal" evidence="5">
    <location>
        <begin position="7"/>
        <end position="89"/>
    </location>
</feature>
<dbReference type="GO" id="GO:0008652">
    <property type="term" value="P:amino acid biosynthetic process"/>
    <property type="evidence" value="ECO:0007669"/>
    <property type="project" value="UniProtKB-KW"/>
</dbReference>
<evidence type="ECO:0000256" key="2">
    <source>
        <dbReference type="ARBA" id="ARBA00023002"/>
    </source>
</evidence>
<feature type="active site" description="Proton acceptor" evidence="4">
    <location>
        <position position="66"/>
    </location>
</feature>
<dbReference type="InterPro" id="IPR011342">
    <property type="entry name" value="Shikimate_DH"/>
</dbReference>
<comment type="caution">
    <text evidence="6">The sequence shown here is derived from an EMBL/GenBank/DDBJ whole genome shotgun (WGS) entry which is preliminary data.</text>
</comment>
<dbReference type="HAMAP" id="MF_00222">
    <property type="entry name" value="Shikimate_DH_AroE"/>
    <property type="match status" value="1"/>
</dbReference>
<dbReference type="EMBL" id="JAEEGC010000035">
    <property type="protein sequence ID" value="MBV7272933.1"/>
    <property type="molecule type" value="Genomic_DNA"/>
</dbReference>
<comment type="subunit">
    <text evidence="4">Homodimer.</text>
</comment>
<evidence type="ECO:0000313" key="7">
    <source>
        <dbReference type="Proteomes" id="UP000694308"/>
    </source>
</evidence>
<dbReference type="GO" id="GO:0050661">
    <property type="term" value="F:NADP binding"/>
    <property type="evidence" value="ECO:0007669"/>
    <property type="project" value="InterPro"/>
</dbReference>
<feature type="binding site" evidence="4">
    <location>
        <position position="87"/>
    </location>
    <ligand>
        <name>shikimate</name>
        <dbReference type="ChEBI" id="CHEBI:36208"/>
    </ligand>
</feature>
<dbReference type="AlphaFoldDB" id="A0A949TV10"/>
<dbReference type="RefSeq" id="WP_218319965.1">
    <property type="nucleotide sequence ID" value="NZ_JAEEGC010000035.1"/>
</dbReference>
<feature type="binding site" evidence="4">
    <location>
        <begin position="15"/>
        <end position="17"/>
    </location>
    <ligand>
        <name>shikimate</name>
        <dbReference type="ChEBI" id="CHEBI:36208"/>
    </ligand>
</feature>
<keyword evidence="4" id="KW-0028">Amino-acid biosynthesis</keyword>
<keyword evidence="4" id="KW-0521">NADP</keyword>
<name>A0A949TV10_9CLOT</name>
<feature type="binding site" evidence="4">
    <location>
        <position position="212"/>
    </location>
    <ligand>
        <name>shikimate</name>
        <dbReference type="ChEBI" id="CHEBI:36208"/>
    </ligand>
</feature>
<gene>
    <name evidence="4 6" type="primary">aroE</name>
    <name evidence="6" type="ORF">I6U48_08405</name>
</gene>
<feature type="binding site" evidence="4">
    <location>
        <position position="233"/>
    </location>
    <ligand>
        <name>NADP(+)</name>
        <dbReference type="ChEBI" id="CHEBI:58349"/>
    </ligand>
</feature>
<dbReference type="NCBIfam" id="TIGR00507">
    <property type="entry name" value="aroE"/>
    <property type="match status" value="1"/>
</dbReference>
<dbReference type="GO" id="GO:0005829">
    <property type="term" value="C:cytosol"/>
    <property type="evidence" value="ECO:0007669"/>
    <property type="project" value="TreeGrafter"/>
</dbReference>
<keyword evidence="3 4" id="KW-0057">Aromatic amino acid biosynthesis</keyword>
<dbReference type="GO" id="GO:0019632">
    <property type="term" value="P:shikimate metabolic process"/>
    <property type="evidence" value="ECO:0007669"/>
    <property type="project" value="InterPro"/>
</dbReference>
<accession>A0A949TV10</accession>
<comment type="catalytic activity">
    <reaction evidence="4">
        <text>shikimate + NADP(+) = 3-dehydroshikimate + NADPH + H(+)</text>
        <dbReference type="Rhea" id="RHEA:17737"/>
        <dbReference type="ChEBI" id="CHEBI:15378"/>
        <dbReference type="ChEBI" id="CHEBI:16630"/>
        <dbReference type="ChEBI" id="CHEBI:36208"/>
        <dbReference type="ChEBI" id="CHEBI:57783"/>
        <dbReference type="ChEBI" id="CHEBI:58349"/>
        <dbReference type="EC" id="1.1.1.25"/>
    </reaction>
</comment>
<evidence type="ECO:0000256" key="1">
    <source>
        <dbReference type="ARBA" id="ARBA00004871"/>
    </source>
</evidence>
<comment type="similarity">
    <text evidence="4">Belongs to the shikimate dehydrogenase family.</text>
</comment>
<organism evidence="6 7">
    <name type="scientific">Clostridium thailandense</name>
    <dbReference type="NCBI Taxonomy" id="2794346"/>
    <lineage>
        <taxon>Bacteria</taxon>
        <taxon>Bacillati</taxon>
        <taxon>Bacillota</taxon>
        <taxon>Clostridia</taxon>
        <taxon>Eubacteriales</taxon>
        <taxon>Clostridiaceae</taxon>
        <taxon>Clostridium</taxon>
    </lineage>
</organism>
<dbReference type="EC" id="1.1.1.25" evidence="4"/>
<evidence type="ECO:0000256" key="4">
    <source>
        <dbReference type="HAMAP-Rule" id="MF_00222"/>
    </source>
</evidence>
<dbReference type="Proteomes" id="UP000694308">
    <property type="component" value="Unassembled WGS sequence"/>
</dbReference>
<reference evidence="6" key="1">
    <citation type="submission" date="2020-12" db="EMBL/GenBank/DDBJ databases">
        <title>Clostridium thailandense sp. nov., a novel acetogenic bacterium isolated from peat land soil in Thailand.</title>
        <authorList>
            <person name="Chaikitkaew S."/>
            <person name="Birkeland N.K."/>
        </authorList>
    </citation>
    <scope>NUCLEOTIDE SEQUENCE</scope>
    <source>
        <strain evidence="6">PL3</strain>
    </source>
</reference>
<evidence type="ECO:0000259" key="5">
    <source>
        <dbReference type="Pfam" id="PF08501"/>
    </source>
</evidence>
<feature type="binding site" evidence="4">
    <location>
        <position position="240"/>
    </location>
    <ligand>
        <name>shikimate</name>
        <dbReference type="ChEBI" id="CHEBI:36208"/>
    </ligand>
</feature>
<dbReference type="GO" id="GO:0004764">
    <property type="term" value="F:shikimate 3-dehydrogenase (NADP+) activity"/>
    <property type="evidence" value="ECO:0007669"/>
    <property type="project" value="UniProtKB-UniRule"/>
</dbReference>
<keyword evidence="2 4" id="KW-0560">Oxidoreductase</keyword>
<protein>
    <recommendedName>
        <fullName evidence="4">Shikimate dehydrogenase (NADP(+))</fullName>
        <shortName evidence="4">SDH</shortName>
        <ecNumber evidence="4">1.1.1.25</ecNumber>
    </recommendedName>
</protein>
<dbReference type="PANTHER" id="PTHR21089">
    <property type="entry name" value="SHIKIMATE DEHYDROGENASE"/>
    <property type="match status" value="1"/>
</dbReference>
<dbReference type="GO" id="GO:0009423">
    <property type="term" value="P:chorismate biosynthetic process"/>
    <property type="evidence" value="ECO:0007669"/>
    <property type="project" value="UniProtKB-UniRule"/>
</dbReference>
<keyword evidence="7" id="KW-1185">Reference proteome</keyword>
<sequence length="268" mass="29653">MSNFYGLIGLKLGHSFSPKLHSLILKNTNSNAVYNLFELKQSDLKTSIDGLKALGCMGVNVTIPYKVDVIQYLDKLSHEAEKIGAVNTISFNNGILTGYNTDYNGFGASLKKANVNIENKNAVILGTGGASKAVVQYLMDNNINDIIFVSRTPKTHCNISNLKIISYSEIEKLKNQDLIINCTPCGMYPDMYNCPVDTHILSKFSTAIDLIYNPSETVFLQQAKQMGLRAVNGLYMLVAQAVASQEIWRGIKIPNELADEIYDEIKIN</sequence>
<dbReference type="GO" id="GO:0009073">
    <property type="term" value="P:aromatic amino acid family biosynthetic process"/>
    <property type="evidence" value="ECO:0007669"/>
    <property type="project" value="UniProtKB-KW"/>
</dbReference>
<feature type="binding site" evidence="4">
    <location>
        <position position="210"/>
    </location>
    <ligand>
        <name>NADP(+)</name>
        <dbReference type="ChEBI" id="CHEBI:58349"/>
    </ligand>
</feature>
<evidence type="ECO:0000313" key="6">
    <source>
        <dbReference type="EMBL" id="MBV7272933.1"/>
    </source>
</evidence>
<dbReference type="Pfam" id="PF08501">
    <property type="entry name" value="Shikimate_dh_N"/>
    <property type="match status" value="1"/>
</dbReference>
<dbReference type="CDD" id="cd01065">
    <property type="entry name" value="NAD_bind_Shikimate_DH"/>
    <property type="match status" value="1"/>
</dbReference>
<proteinExistence type="inferred from homology"/>
<dbReference type="InterPro" id="IPR013708">
    <property type="entry name" value="Shikimate_DH-bd_N"/>
</dbReference>
<feature type="binding site" evidence="4">
    <location>
        <position position="62"/>
    </location>
    <ligand>
        <name>shikimate</name>
        <dbReference type="ChEBI" id="CHEBI:36208"/>
    </ligand>
</feature>
<comment type="pathway">
    <text evidence="1 4">Metabolic intermediate biosynthesis; chorismate biosynthesis; chorismate from D-erythrose 4-phosphate and phosphoenolpyruvate: step 4/7.</text>
</comment>
<comment type="caution">
    <text evidence="4">Lacks conserved residue(s) required for the propagation of feature annotation.</text>
</comment>
<feature type="binding site" evidence="4">
    <location>
        <position position="102"/>
    </location>
    <ligand>
        <name>shikimate</name>
        <dbReference type="ChEBI" id="CHEBI:36208"/>
    </ligand>
</feature>
<comment type="function">
    <text evidence="4">Involved in the biosynthesis of the chorismate, which leads to the biosynthesis of aromatic amino acids. Catalyzes the reversible NADPH linked reduction of 3-dehydroshikimate (DHSA) to yield shikimate (SA).</text>
</comment>
<evidence type="ECO:0000256" key="3">
    <source>
        <dbReference type="ARBA" id="ARBA00023141"/>
    </source>
</evidence>
<dbReference type="InterPro" id="IPR022893">
    <property type="entry name" value="Shikimate_DH_fam"/>
</dbReference>
<dbReference type="PANTHER" id="PTHR21089:SF1">
    <property type="entry name" value="BIFUNCTIONAL 3-DEHYDROQUINATE DEHYDRATASE_SHIKIMATE DEHYDROGENASE, CHLOROPLASTIC"/>
    <property type="match status" value="1"/>
</dbReference>